<evidence type="ECO:0000313" key="4">
    <source>
        <dbReference type="EMBL" id="GCA67412.1"/>
    </source>
</evidence>
<evidence type="ECO:0000259" key="3">
    <source>
        <dbReference type="PROSITE" id="PS51724"/>
    </source>
</evidence>
<dbReference type="InterPro" id="IPR007730">
    <property type="entry name" value="SPOR-like_dom"/>
</dbReference>
<dbReference type="InterPro" id="IPR002508">
    <property type="entry name" value="MurNAc-LAA_cat"/>
</dbReference>
<sequence length="362" mass="39719">MPYTIMLDSGHGGRDPGAVYNGRQEKDDALRLALAIGEILQDRGVDVLYTRTEDVYESPFEKAMEANTADADFFLSIHRNSYPTDNTVSGVESLIYDKSGIKFEMAENINEQLEAVGFVNLGVKERPNLVVLKRTRMPAVLVEVGFINSDTDNQLFDENFQDIAEAIAAGIVDTLGLDPVENAAEVFSETPAPIESSTENSTGNSIEVPVEDSIEVSAKVPVSVPIEVSANNPAWDSDNIPVNHSNSRNSAADKNVNPESKTYNTPDHSDSASLTTSEPARKSTSSQTDASLYHYHVQVGAFRMELYANRLLEELMEQNFPAFLVHTGNIYRVYVGAFSSLSEAIKMERLLKRAGYPTVIIA</sequence>
<dbReference type="PANTHER" id="PTHR30404:SF0">
    <property type="entry name" value="N-ACETYLMURAMOYL-L-ALANINE AMIDASE AMIC"/>
    <property type="match status" value="1"/>
</dbReference>
<dbReference type="Gene3D" id="3.30.70.1070">
    <property type="entry name" value="Sporulation related repeat"/>
    <property type="match status" value="1"/>
</dbReference>
<dbReference type="Pfam" id="PF05036">
    <property type="entry name" value="SPOR"/>
    <property type="match status" value="1"/>
</dbReference>
<dbReference type="Pfam" id="PF01520">
    <property type="entry name" value="Amidase_3"/>
    <property type="match status" value="1"/>
</dbReference>
<dbReference type="InterPro" id="IPR050695">
    <property type="entry name" value="N-acetylmuramoyl_amidase_3"/>
</dbReference>
<dbReference type="InterPro" id="IPR036680">
    <property type="entry name" value="SPOR-like_sf"/>
</dbReference>
<keyword evidence="5" id="KW-1185">Reference proteome</keyword>
<dbReference type="SMART" id="SM00646">
    <property type="entry name" value="Ami_3"/>
    <property type="match status" value="1"/>
</dbReference>
<dbReference type="Gene3D" id="3.40.630.40">
    <property type="entry name" value="Zn-dependent exopeptidases"/>
    <property type="match status" value="1"/>
</dbReference>
<dbReference type="EMBL" id="BHGK01000001">
    <property type="protein sequence ID" value="GCA67412.1"/>
    <property type="molecule type" value="Genomic_DNA"/>
</dbReference>
<evidence type="ECO:0000256" key="2">
    <source>
        <dbReference type="SAM" id="MobiDB-lite"/>
    </source>
</evidence>
<dbReference type="PROSITE" id="PS51724">
    <property type="entry name" value="SPOR"/>
    <property type="match status" value="1"/>
</dbReference>
<organism evidence="4 5">
    <name type="scientific">Mediterraneibacter butyricigenes</name>
    <dbReference type="NCBI Taxonomy" id="2316025"/>
    <lineage>
        <taxon>Bacteria</taxon>
        <taxon>Bacillati</taxon>
        <taxon>Bacillota</taxon>
        <taxon>Clostridia</taxon>
        <taxon>Lachnospirales</taxon>
        <taxon>Lachnospiraceae</taxon>
        <taxon>Mediterraneibacter</taxon>
    </lineage>
</organism>
<protein>
    <recommendedName>
        <fullName evidence="3">SPOR domain-containing protein</fullName>
    </recommendedName>
</protein>
<dbReference type="GO" id="GO:0030288">
    <property type="term" value="C:outer membrane-bounded periplasmic space"/>
    <property type="evidence" value="ECO:0007669"/>
    <property type="project" value="TreeGrafter"/>
</dbReference>
<dbReference type="GO" id="GO:0042834">
    <property type="term" value="F:peptidoglycan binding"/>
    <property type="evidence" value="ECO:0007669"/>
    <property type="project" value="InterPro"/>
</dbReference>
<evidence type="ECO:0000256" key="1">
    <source>
        <dbReference type="ARBA" id="ARBA00022801"/>
    </source>
</evidence>
<dbReference type="GO" id="GO:0008745">
    <property type="term" value="F:N-acetylmuramoyl-L-alanine amidase activity"/>
    <property type="evidence" value="ECO:0007669"/>
    <property type="project" value="InterPro"/>
</dbReference>
<dbReference type="AlphaFoldDB" id="A0A391PKN8"/>
<dbReference type="SUPFAM" id="SSF110997">
    <property type="entry name" value="Sporulation related repeat"/>
    <property type="match status" value="1"/>
</dbReference>
<comment type="caution">
    <text evidence="4">The sequence shown here is derived from an EMBL/GenBank/DDBJ whole genome shotgun (WGS) entry which is preliminary data.</text>
</comment>
<feature type="region of interest" description="Disordered" evidence="2">
    <location>
        <begin position="233"/>
        <end position="288"/>
    </location>
</feature>
<evidence type="ECO:0000313" key="5">
    <source>
        <dbReference type="Proteomes" id="UP000265643"/>
    </source>
</evidence>
<reference evidence="5" key="1">
    <citation type="submission" date="2018-09" db="EMBL/GenBank/DDBJ databases">
        <title>Draft Genome Sequence of Mediterraneibacter sp. KCTC 15684.</title>
        <authorList>
            <person name="Kim J.S."/>
            <person name="Han K.I."/>
            <person name="Suh M.K."/>
            <person name="Lee K.C."/>
            <person name="Eom M.K."/>
            <person name="Lee J.H."/>
            <person name="Park S.H."/>
            <person name="Kang S.W."/>
            <person name="Park J.E."/>
            <person name="Oh B.S."/>
            <person name="Yu S.Y."/>
            <person name="Choi S.H."/>
            <person name="Lee D.H."/>
            <person name="Yoon H."/>
            <person name="Kim B."/>
            <person name="Yang S.J."/>
            <person name="Lee J.S."/>
        </authorList>
    </citation>
    <scope>NUCLEOTIDE SEQUENCE [LARGE SCALE GENOMIC DNA]</scope>
    <source>
        <strain evidence="5">KCTC 15684</strain>
    </source>
</reference>
<accession>A0A391PKN8</accession>
<name>A0A391PKN8_9FIRM</name>
<proteinExistence type="predicted"/>
<feature type="domain" description="SPOR" evidence="3">
    <location>
        <begin position="289"/>
        <end position="362"/>
    </location>
</feature>
<dbReference type="GO" id="GO:0009253">
    <property type="term" value="P:peptidoglycan catabolic process"/>
    <property type="evidence" value="ECO:0007669"/>
    <property type="project" value="InterPro"/>
</dbReference>
<keyword evidence="1" id="KW-0378">Hydrolase</keyword>
<gene>
    <name evidence="4" type="ORF">KGMB01110_18480</name>
</gene>
<dbReference type="PANTHER" id="PTHR30404">
    <property type="entry name" value="N-ACETYLMURAMOYL-L-ALANINE AMIDASE"/>
    <property type="match status" value="1"/>
</dbReference>
<dbReference type="SUPFAM" id="SSF53187">
    <property type="entry name" value="Zn-dependent exopeptidases"/>
    <property type="match status" value="1"/>
</dbReference>
<dbReference type="CDD" id="cd02696">
    <property type="entry name" value="MurNAc-LAA"/>
    <property type="match status" value="1"/>
</dbReference>
<dbReference type="Proteomes" id="UP000265643">
    <property type="component" value="Unassembled WGS sequence"/>
</dbReference>